<dbReference type="Pfam" id="PF17111">
    <property type="entry name" value="PigL_N"/>
    <property type="match status" value="1"/>
</dbReference>
<evidence type="ECO:0000256" key="1">
    <source>
        <dbReference type="SAM" id="Coils"/>
    </source>
</evidence>
<dbReference type="EMBL" id="WOWK01000117">
    <property type="protein sequence ID" value="KAF0318035.1"/>
    <property type="molecule type" value="Genomic_DNA"/>
</dbReference>
<feature type="chain" id="PRO_5034377816" description="Azaphilone pigments biosynthesis cluster protein L N-terminal domain-containing protein" evidence="2">
    <location>
        <begin position="18"/>
        <end position="332"/>
    </location>
</feature>
<keyword evidence="1" id="KW-0175">Coiled coil</keyword>
<organism evidence="4 5">
    <name type="scientific">Colletotrichum asianum</name>
    <dbReference type="NCBI Taxonomy" id="702518"/>
    <lineage>
        <taxon>Eukaryota</taxon>
        <taxon>Fungi</taxon>
        <taxon>Dikarya</taxon>
        <taxon>Ascomycota</taxon>
        <taxon>Pezizomycotina</taxon>
        <taxon>Sordariomycetes</taxon>
        <taxon>Hypocreomycetidae</taxon>
        <taxon>Glomerellales</taxon>
        <taxon>Glomerellaceae</taxon>
        <taxon>Colletotrichum</taxon>
        <taxon>Colletotrichum gloeosporioides species complex</taxon>
    </lineage>
</organism>
<dbReference type="Proteomes" id="UP000434172">
    <property type="component" value="Unassembled WGS sequence"/>
</dbReference>
<accession>A0A8H3W211</accession>
<evidence type="ECO:0000259" key="3">
    <source>
        <dbReference type="Pfam" id="PF17111"/>
    </source>
</evidence>
<feature type="coiled-coil region" evidence="1">
    <location>
        <begin position="107"/>
        <end position="138"/>
    </location>
</feature>
<dbReference type="AlphaFoldDB" id="A0A8H3W211"/>
<dbReference type="InterPro" id="IPR031348">
    <property type="entry name" value="PigL_N"/>
</dbReference>
<name>A0A8H3W211_9PEZI</name>
<reference evidence="4 5" key="1">
    <citation type="submission" date="2019-12" db="EMBL/GenBank/DDBJ databases">
        <title>A genome sequence resource for the geographically widespread anthracnose pathogen Colletotrichum asianum.</title>
        <authorList>
            <person name="Meng Y."/>
        </authorList>
    </citation>
    <scope>NUCLEOTIDE SEQUENCE [LARGE SCALE GENOMIC DNA]</scope>
    <source>
        <strain evidence="4 5">ICMP 18580</strain>
    </source>
</reference>
<feature type="domain" description="Azaphilone pigments biosynthesis cluster protein L N-terminal" evidence="3">
    <location>
        <begin position="2"/>
        <end position="94"/>
    </location>
</feature>
<gene>
    <name evidence="4" type="ORF">GQ607_014732</name>
</gene>
<evidence type="ECO:0000256" key="2">
    <source>
        <dbReference type="SAM" id="SignalP"/>
    </source>
</evidence>
<comment type="caution">
    <text evidence="4">The sequence shown here is derived from an EMBL/GenBank/DDBJ whole genome shotgun (WGS) entry which is preliminary data.</text>
</comment>
<evidence type="ECO:0000313" key="5">
    <source>
        <dbReference type="Proteomes" id="UP000434172"/>
    </source>
</evidence>
<sequence>MAEALGIASALVAIVTATIQTSQTLYDTIQSFRSHQRTVQQLLNELSALKEVLHSLETHVQGGDDANLASLKTPLLQCRRACADFDTLMIECSDANLRSATVTIQLLAEYKEMIHSTTQDLEDHLEDINDKLSRLASNDTPSFQAVTTNIDRIQNERDSTEVCLQICAKVQAHIDTMRLQPILGSPPFQEVSCQDLGHATVITLSTLDQCKQMISDNMSELHRHQDENKRRLARRASEISLPTETDIQSLKKELDSTKECLAICSAASHRAVKGIHVLEDMSTGHDGQQLFVSTLGDLFNVKGASTGDRGIQFVGSVSEKALRDFFQSQTRK</sequence>
<keyword evidence="5" id="KW-1185">Reference proteome</keyword>
<protein>
    <recommendedName>
        <fullName evidence="3">Azaphilone pigments biosynthesis cluster protein L N-terminal domain-containing protein</fullName>
    </recommendedName>
</protein>
<proteinExistence type="predicted"/>
<feature type="signal peptide" evidence="2">
    <location>
        <begin position="1"/>
        <end position="17"/>
    </location>
</feature>
<keyword evidence="2" id="KW-0732">Signal</keyword>
<evidence type="ECO:0000313" key="4">
    <source>
        <dbReference type="EMBL" id="KAF0318035.1"/>
    </source>
</evidence>
<dbReference type="OrthoDB" id="428260at2759"/>
<feature type="coiled-coil region" evidence="1">
    <location>
        <begin position="32"/>
        <end position="59"/>
    </location>
</feature>